<dbReference type="RefSeq" id="WP_235051825.1">
    <property type="nucleotide sequence ID" value="NZ_JAKFHA010000004.1"/>
</dbReference>
<evidence type="ECO:0000313" key="2">
    <source>
        <dbReference type="EMBL" id="MCF2527670.1"/>
    </source>
</evidence>
<accession>A0AA41TZU3</accession>
<evidence type="ECO:0000256" key="1">
    <source>
        <dbReference type="SAM" id="Phobius"/>
    </source>
</evidence>
<evidence type="ECO:0000313" key="3">
    <source>
        <dbReference type="Proteomes" id="UP001165378"/>
    </source>
</evidence>
<reference evidence="2" key="1">
    <citation type="submission" date="2022-01" db="EMBL/GenBank/DDBJ databases">
        <title>Genome-Based Taxonomic Classification of the Phylum Actinobacteria.</title>
        <authorList>
            <person name="Gao Y."/>
        </authorList>
    </citation>
    <scope>NUCLEOTIDE SEQUENCE</scope>
    <source>
        <strain evidence="2">KLBMP 8922</strain>
    </source>
</reference>
<comment type="caution">
    <text evidence="2">The sequence shown here is derived from an EMBL/GenBank/DDBJ whole genome shotgun (WGS) entry which is preliminary data.</text>
</comment>
<proteinExistence type="predicted"/>
<gene>
    <name evidence="2" type="ORF">LZ495_10645</name>
</gene>
<sequence length="60" mass="6165">MNASLVVVVILALVVGRPIARFIGNTLGFAVGCAETVFVLMIAVGLILLLAQLLGIPVFG</sequence>
<feature type="transmembrane region" description="Helical" evidence="1">
    <location>
        <begin position="38"/>
        <end position="59"/>
    </location>
</feature>
<dbReference type="Proteomes" id="UP001165378">
    <property type="component" value="Unassembled WGS sequence"/>
</dbReference>
<keyword evidence="1" id="KW-0472">Membrane</keyword>
<protein>
    <submittedName>
        <fullName evidence="2">Uncharacterized protein</fullName>
    </submittedName>
</protein>
<keyword evidence="1" id="KW-0812">Transmembrane</keyword>
<name>A0AA41TZU3_9ACTN</name>
<dbReference type="EMBL" id="JAKFHA010000004">
    <property type="protein sequence ID" value="MCF2527670.1"/>
    <property type="molecule type" value="Genomic_DNA"/>
</dbReference>
<dbReference type="AlphaFoldDB" id="A0AA41TZU3"/>
<organism evidence="2 3">
    <name type="scientific">Yinghuangia soli</name>
    <dbReference type="NCBI Taxonomy" id="2908204"/>
    <lineage>
        <taxon>Bacteria</taxon>
        <taxon>Bacillati</taxon>
        <taxon>Actinomycetota</taxon>
        <taxon>Actinomycetes</taxon>
        <taxon>Kitasatosporales</taxon>
        <taxon>Streptomycetaceae</taxon>
        <taxon>Yinghuangia</taxon>
    </lineage>
</organism>
<keyword evidence="3" id="KW-1185">Reference proteome</keyword>
<keyword evidence="1" id="KW-1133">Transmembrane helix</keyword>